<gene>
    <name evidence="1" type="ORF">ICC18_19795</name>
</gene>
<dbReference type="SUPFAM" id="SSF53335">
    <property type="entry name" value="S-adenosyl-L-methionine-dependent methyltransferases"/>
    <property type="match status" value="1"/>
</dbReference>
<organism evidence="1 2">
    <name type="scientific">Paenibacillus sedimenti</name>
    <dbReference type="NCBI Taxonomy" id="2770274"/>
    <lineage>
        <taxon>Bacteria</taxon>
        <taxon>Bacillati</taxon>
        <taxon>Bacillota</taxon>
        <taxon>Bacilli</taxon>
        <taxon>Bacillales</taxon>
        <taxon>Paenibacillaceae</taxon>
        <taxon>Paenibacillus</taxon>
    </lineage>
</organism>
<dbReference type="InterPro" id="IPR029063">
    <property type="entry name" value="SAM-dependent_MTases_sf"/>
</dbReference>
<dbReference type="EMBL" id="JACVVD010000007">
    <property type="protein sequence ID" value="MBD0382364.1"/>
    <property type="molecule type" value="Genomic_DNA"/>
</dbReference>
<sequence length="238" mass="26995">MNRLEHEHWWFVSRRNIIETVLRTKVQSLGPHSQILDAGCGTGGNLDLLSSLGCDVTGLEMEPEAAEIARSKSGKAVYIGSLPDEIPFSDESFDLIVLLDVLEHIEDDMGALSSLAAKLKSGGHLLITVPAFSFLWSSHDESHHHKRRYRLNQLDRKMRHCNLHPKYASYFNTWLFPMIALVRLLHKKLRFLHKTDDLSMPSPFLNHLLMSVMSSERHILKHGKLPFGVSIMAIGQKL</sequence>
<keyword evidence="2" id="KW-1185">Reference proteome</keyword>
<protein>
    <submittedName>
        <fullName evidence="1">Class I SAM-dependent methyltransferase</fullName>
    </submittedName>
</protein>
<evidence type="ECO:0000313" key="1">
    <source>
        <dbReference type="EMBL" id="MBD0382364.1"/>
    </source>
</evidence>
<evidence type="ECO:0000313" key="2">
    <source>
        <dbReference type="Proteomes" id="UP000650466"/>
    </source>
</evidence>
<dbReference type="Pfam" id="PF13489">
    <property type="entry name" value="Methyltransf_23"/>
    <property type="match status" value="1"/>
</dbReference>
<dbReference type="PANTHER" id="PTHR43861">
    <property type="entry name" value="TRANS-ACONITATE 2-METHYLTRANSFERASE-RELATED"/>
    <property type="match status" value="1"/>
</dbReference>
<comment type="caution">
    <text evidence="1">The sequence shown here is derived from an EMBL/GenBank/DDBJ whole genome shotgun (WGS) entry which is preliminary data.</text>
</comment>
<dbReference type="GO" id="GO:0008168">
    <property type="term" value="F:methyltransferase activity"/>
    <property type="evidence" value="ECO:0007669"/>
    <property type="project" value="UniProtKB-KW"/>
</dbReference>
<dbReference type="CDD" id="cd02440">
    <property type="entry name" value="AdoMet_MTases"/>
    <property type="match status" value="1"/>
</dbReference>
<accession>A0A926KUG6</accession>
<dbReference type="Proteomes" id="UP000650466">
    <property type="component" value="Unassembled WGS sequence"/>
</dbReference>
<dbReference type="AlphaFoldDB" id="A0A926KUG6"/>
<dbReference type="GO" id="GO:0032259">
    <property type="term" value="P:methylation"/>
    <property type="evidence" value="ECO:0007669"/>
    <property type="project" value="UniProtKB-KW"/>
</dbReference>
<reference evidence="1" key="1">
    <citation type="submission" date="2020-09" db="EMBL/GenBank/DDBJ databases">
        <title>Draft Genome Sequence of Paenibacillus sp. WST5.</title>
        <authorList>
            <person name="Bao Z."/>
        </authorList>
    </citation>
    <scope>NUCLEOTIDE SEQUENCE</scope>
    <source>
        <strain evidence="1">WST5</strain>
    </source>
</reference>
<name>A0A926KUG6_9BACL</name>
<keyword evidence="1" id="KW-0808">Transferase</keyword>
<keyword evidence="1" id="KW-0489">Methyltransferase</keyword>
<proteinExistence type="predicted"/>
<dbReference type="Gene3D" id="3.40.50.150">
    <property type="entry name" value="Vaccinia Virus protein VP39"/>
    <property type="match status" value="1"/>
</dbReference>